<evidence type="ECO:0000256" key="1">
    <source>
        <dbReference type="ARBA" id="ARBA00023125"/>
    </source>
</evidence>
<feature type="domain" description="IclR-ED" evidence="3">
    <location>
        <begin position="82"/>
        <end position="236"/>
    </location>
</feature>
<feature type="domain" description="HTH iclR-type" evidence="2">
    <location>
        <begin position="20"/>
        <end position="81"/>
    </location>
</feature>
<gene>
    <name evidence="4" type="ORF">KU392_02325</name>
</gene>
<evidence type="ECO:0000313" key="5">
    <source>
        <dbReference type="Proteomes" id="UP000722165"/>
    </source>
</evidence>
<protein>
    <submittedName>
        <fullName evidence="4">IclR family transcriptional regulator</fullName>
    </submittedName>
</protein>
<comment type="caution">
    <text evidence="4">The sequence shown here is derived from an EMBL/GenBank/DDBJ whole genome shotgun (WGS) entry which is preliminary data.</text>
</comment>
<sequence length="240" mass="25910">MSKKSSTLSIADKNPSAGGVAAVDRALSLLVSFNKDDEYLSLMELANRTNMYKSTILRLLASLEHYGLVRRTEEGRYGLGETVAQLYGVYNASFSQAEVIVPVLKALVEKTKESASYHVISGKGRLCLHRINSPLPISYQTSVGDILPLDKGSGGRVLQAFNGAVGEIYDQIRQEGVIVMDGDRIPDLAGVSAAVFNANNELVGAITLTMPSSRLVPSFKEDVLEAALSLSRKLGYVKNK</sequence>
<organism evidence="4 5">
    <name type="scientific">Advenella alkanexedens</name>
    <dbReference type="NCBI Taxonomy" id="1481665"/>
    <lineage>
        <taxon>Bacteria</taxon>
        <taxon>Pseudomonadati</taxon>
        <taxon>Pseudomonadota</taxon>
        <taxon>Betaproteobacteria</taxon>
        <taxon>Burkholderiales</taxon>
        <taxon>Alcaligenaceae</taxon>
    </lineage>
</organism>
<dbReference type="Pfam" id="PF01614">
    <property type="entry name" value="IclR_C"/>
    <property type="match status" value="1"/>
</dbReference>
<dbReference type="Pfam" id="PF09339">
    <property type="entry name" value="HTH_IclR"/>
    <property type="match status" value="1"/>
</dbReference>
<proteinExistence type="predicted"/>
<accession>A0ABS6NLG7</accession>
<dbReference type="InterPro" id="IPR014757">
    <property type="entry name" value="Tscrpt_reg_IclR_C"/>
</dbReference>
<reference evidence="4 5" key="1">
    <citation type="submission" date="2021-06" db="EMBL/GenBank/DDBJ databases">
        <authorList>
            <person name="Lu T."/>
            <person name="Wang Q."/>
            <person name="Han X."/>
        </authorList>
    </citation>
    <scope>NUCLEOTIDE SEQUENCE [LARGE SCALE GENOMIC DNA]</scope>
    <source>
        <strain evidence="4 5">LAM0050</strain>
    </source>
</reference>
<keyword evidence="1" id="KW-0238">DNA-binding</keyword>
<dbReference type="Proteomes" id="UP000722165">
    <property type="component" value="Unassembled WGS sequence"/>
</dbReference>
<dbReference type="PANTHER" id="PTHR30136:SF39">
    <property type="entry name" value="TRANSCRIPTIONAL REGULATORY PROTEIN"/>
    <property type="match status" value="1"/>
</dbReference>
<dbReference type="EMBL" id="JAHSPR010000001">
    <property type="protein sequence ID" value="MBV4396092.1"/>
    <property type="molecule type" value="Genomic_DNA"/>
</dbReference>
<name>A0ABS6NLG7_9BURK</name>
<dbReference type="PANTHER" id="PTHR30136">
    <property type="entry name" value="HELIX-TURN-HELIX TRANSCRIPTIONAL REGULATOR, ICLR FAMILY"/>
    <property type="match status" value="1"/>
</dbReference>
<dbReference type="RefSeq" id="WP_217734438.1">
    <property type="nucleotide sequence ID" value="NZ_JAHSPR010000001.1"/>
</dbReference>
<keyword evidence="5" id="KW-1185">Reference proteome</keyword>
<dbReference type="InterPro" id="IPR005471">
    <property type="entry name" value="Tscrpt_reg_IclR_N"/>
</dbReference>
<dbReference type="PROSITE" id="PS51078">
    <property type="entry name" value="ICLR_ED"/>
    <property type="match status" value="1"/>
</dbReference>
<dbReference type="SMART" id="SM00346">
    <property type="entry name" value="HTH_ICLR"/>
    <property type="match status" value="1"/>
</dbReference>
<evidence type="ECO:0000313" key="4">
    <source>
        <dbReference type="EMBL" id="MBV4396092.1"/>
    </source>
</evidence>
<dbReference type="PROSITE" id="PS51077">
    <property type="entry name" value="HTH_ICLR"/>
    <property type="match status" value="1"/>
</dbReference>
<evidence type="ECO:0000259" key="2">
    <source>
        <dbReference type="PROSITE" id="PS51077"/>
    </source>
</evidence>
<evidence type="ECO:0000259" key="3">
    <source>
        <dbReference type="PROSITE" id="PS51078"/>
    </source>
</evidence>
<dbReference type="InterPro" id="IPR050707">
    <property type="entry name" value="HTH_MetabolicPath_Reg"/>
</dbReference>